<dbReference type="GO" id="GO:0003723">
    <property type="term" value="F:RNA binding"/>
    <property type="evidence" value="ECO:0007669"/>
    <property type="project" value="InterPro"/>
</dbReference>
<dbReference type="Pfam" id="PF01535">
    <property type="entry name" value="PPR"/>
    <property type="match status" value="9"/>
</dbReference>
<dbReference type="Pfam" id="PF13041">
    <property type="entry name" value="PPR_2"/>
    <property type="match status" value="3"/>
</dbReference>
<feature type="repeat" description="PPR" evidence="2">
    <location>
        <begin position="379"/>
        <end position="413"/>
    </location>
</feature>
<feature type="repeat" description="PPR" evidence="2">
    <location>
        <begin position="88"/>
        <end position="122"/>
    </location>
</feature>
<dbReference type="Gene3D" id="1.25.40.10">
    <property type="entry name" value="Tetratricopeptide repeat domain"/>
    <property type="match status" value="6"/>
</dbReference>
<reference evidence="3" key="1">
    <citation type="submission" date="2023-07" db="EMBL/GenBank/DDBJ databases">
        <title>draft genome sequence of fig (Ficus carica).</title>
        <authorList>
            <person name="Takahashi T."/>
            <person name="Nishimura K."/>
        </authorList>
    </citation>
    <scope>NUCLEOTIDE SEQUENCE</scope>
</reference>
<dbReference type="AlphaFoldDB" id="A0AA88DM57"/>
<feature type="repeat" description="PPR" evidence="2">
    <location>
        <begin position="215"/>
        <end position="245"/>
    </location>
</feature>
<dbReference type="FunFam" id="1.25.40.10:FF:001212">
    <property type="entry name" value="Pentatricopeptide repeat-containing protein mitochondrial"/>
    <property type="match status" value="1"/>
</dbReference>
<dbReference type="GO" id="GO:0009451">
    <property type="term" value="P:RNA modification"/>
    <property type="evidence" value="ECO:0007669"/>
    <property type="project" value="InterPro"/>
</dbReference>
<dbReference type="InterPro" id="IPR046960">
    <property type="entry name" value="PPR_At4g14850-like_plant"/>
</dbReference>
<dbReference type="NCBIfam" id="TIGR00756">
    <property type="entry name" value="PPR"/>
    <property type="match status" value="9"/>
</dbReference>
<keyword evidence="1" id="KW-0677">Repeat</keyword>
<evidence type="ECO:0000313" key="3">
    <source>
        <dbReference type="EMBL" id="GMN57818.1"/>
    </source>
</evidence>
<feature type="repeat" description="PPR" evidence="2">
    <location>
        <begin position="441"/>
        <end position="475"/>
    </location>
</feature>
<comment type="caution">
    <text evidence="3">The sequence shown here is derived from an EMBL/GenBank/DDBJ whole genome shotgun (WGS) entry which is preliminary data.</text>
</comment>
<dbReference type="InterPro" id="IPR011990">
    <property type="entry name" value="TPR-like_helical_dom_sf"/>
</dbReference>
<evidence type="ECO:0008006" key="5">
    <source>
        <dbReference type="Google" id="ProtNLM"/>
    </source>
</evidence>
<dbReference type="EMBL" id="BTGU01000073">
    <property type="protein sequence ID" value="GMN57818.1"/>
    <property type="molecule type" value="Genomic_DNA"/>
</dbReference>
<proteinExistence type="predicted"/>
<dbReference type="Pfam" id="PF20431">
    <property type="entry name" value="E_motif"/>
    <property type="match status" value="1"/>
</dbReference>
<keyword evidence="4" id="KW-1185">Reference proteome</keyword>
<dbReference type="PROSITE" id="PS51375">
    <property type="entry name" value="PPR"/>
    <property type="match status" value="7"/>
</dbReference>
<evidence type="ECO:0000256" key="2">
    <source>
        <dbReference type="PROSITE-ProRule" id="PRU00708"/>
    </source>
</evidence>
<name>A0AA88DM57_FICCA</name>
<feature type="repeat" description="PPR" evidence="2">
    <location>
        <begin position="150"/>
        <end position="185"/>
    </location>
</feature>
<accession>A0AA88DM57</accession>
<feature type="repeat" description="PPR" evidence="2">
    <location>
        <begin position="542"/>
        <end position="576"/>
    </location>
</feature>
<feature type="repeat" description="PPR" evidence="2">
    <location>
        <begin position="246"/>
        <end position="280"/>
    </location>
</feature>
<organism evidence="3 4">
    <name type="scientific">Ficus carica</name>
    <name type="common">Common fig</name>
    <dbReference type="NCBI Taxonomy" id="3494"/>
    <lineage>
        <taxon>Eukaryota</taxon>
        <taxon>Viridiplantae</taxon>
        <taxon>Streptophyta</taxon>
        <taxon>Embryophyta</taxon>
        <taxon>Tracheophyta</taxon>
        <taxon>Spermatophyta</taxon>
        <taxon>Magnoliopsida</taxon>
        <taxon>eudicotyledons</taxon>
        <taxon>Gunneridae</taxon>
        <taxon>Pentapetalae</taxon>
        <taxon>rosids</taxon>
        <taxon>fabids</taxon>
        <taxon>Rosales</taxon>
        <taxon>Moraceae</taxon>
        <taxon>Ficeae</taxon>
        <taxon>Ficus</taxon>
    </lineage>
</organism>
<evidence type="ECO:0000313" key="4">
    <source>
        <dbReference type="Proteomes" id="UP001187192"/>
    </source>
</evidence>
<dbReference type="Pfam" id="PF12854">
    <property type="entry name" value="PPR_1"/>
    <property type="match status" value="1"/>
</dbReference>
<dbReference type="Proteomes" id="UP001187192">
    <property type="component" value="Unassembled WGS sequence"/>
</dbReference>
<dbReference type="FunFam" id="1.25.40.10:FF:001093">
    <property type="entry name" value="Pentatricopeptide repeat-containing protein At2g34400"/>
    <property type="match status" value="1"/>
</dbReference>
<dbReference type="PANTHER" id="PTHR47926">
    <property type="entry name" value="PENTATRICOPEPTIDE REPEAT-CONTAINING PROTEIN"/>
    <property type="match status" value="1"/>
</dbReference>
<sequence length="767" mass="86585">MFCLAAAVQHRVVLFMKMRFHVYMLRFQPWISPPKTITTTRLLLFYERLHCPNTSSSASHRITHSCYSTGTLSEPYFIMGQSRKADKSLVSFNSLITKHGRSGDVREAESVFYSMPSRNTVSWTAMLTAYAENGEIVNARNVFDIMPQRNTASYNAMITAYVKNGCMIDEAFDLFSRIPEHNAVSHAAMITGFVRAGMFGKAENLYFETPVDWRDPVCSNAIIGGYLKLGRFEEAFRIFDGMVVRDVVSWSSMINGYCRAGRIVDARYLFDNMPDRNVVTWTAMIDGYMKDGNFQEGFELFLKMRREGKVAVNPITLSVMFDACGSFTRYKEGIQMHGLVSRIGHNFEVILDNSIIIMYCRLGSLDEGTKMFHKIRKRDEISWNSLIAGYVWCADMDGALEVFERMPKKDVVSWTTMVSGFFTKGLTEKAMQLFRMMPEKDSFSWTAVISGFVNNEEYEEAFHWFTEMLQEAVTINPLTFSSILSASSCLATLNQGLQIHALVIKMNLKSDLSIQNSLVSMYSKCGDLPSAYRIFVNIDSPNTVSFNSMITGFAQNGFGEEALNLFNKMQKEGREPNGITFLGVLSACVHVGLVEEGWKYFKLIKSSYNTEAGPDHYACMVDLLGRAGLLDEAVELINSMPFEPHPGIWGALLGASRTHLRLNIAELAAQKLVELEPNNATTYVVLSHLRSVSGKKMDADQFMMAKKRKGIKKSPGCSWVVVKDKVNLFLAGDKSHAHIEEIRITLLTIGAVMRQLYCHTHEDQFHI</sequence>
<dbReference type="InterPro" id="IPR002885">
    <property type="entry name" value="PPR_rpt"/>
</dbReference>
<dbReference type="InterPro" id="IPR046848">
    <property type="entry name" value="E_motif"/>
</dbReference>
<gene>
    <name evidence="3" type="ORF">TIFTF001_026909</name>
</gene>
<evidence type="ECO:0000256" key="1">
    <source>
        <dbReference type="ARBA" id="ARBA00022737"/>
    </source>
</evidence>
<protein>
    <recommendedName>
        <fullName evidence="5">Pentatricopeptide repeat-containing protein</fullName>
    </recommendedName>
</protein>